<comment type="caution">
    <text evidence="4">The sequence shown here is derived from an EMBL/GenBank/DDBJ whole genome shotgun (WGS) entry which is preliminary data.</text>
</comment>
<dbReference type="RefSeq" id="WP_202955861.1">
    <property type="nucleotide sequence ID" value="NZ_JAPCID010000042.1"/>
</dbReference>
<dbReference type="CDD" id="cd02035">
    <property type="entry name" value="ArsA"/>
    <property type="match status" value="1"/>
</dbReference>
<dbReference type="PANTHER" id="PTHR10803:SF3">
    <property type="entry name" value="ATPASE GET3"/>
    <property type="match status" value="1"/>
</dbReference>
<dbReference type="Pfam" id="PF02374">
    <property type="entry name" value="ArsA_ATPase"/>
    <property type="match status" value="1"/>
</dbReference>
<name>A0ABT4RPV1_9ACTN</name>
<gene>
    <name evidence="4" type="ORF">OJ962_24050</name>
</gene>
<dbReference type="Gene3D" id="3.40.50.300">
    <property type="entry name" value="P-loop containing nucleotide triphosphate hydrolases"/>
    <property type="match status" value="1"/>
</dbReference>
<feature type="domain" description="ArsA/GET3 Anion-transporting ATPase-like" evidence="2">
    <location>
        <begin position="4"/>
        <end position="303"/>
    </location>
</feature>
<dbReference type="InterPro" id="IPR027417">
    <property type="entry name" value="P-loop_NTPase"/>
</dbReference>
<evidence type="ECO:0000259" key="2">
    <source>
        <dbReference type="Pfam" id="PF02374"/>
    </source>
</evidence>
<protein>
    <submittedName>
        <fullName evidence="4">ArsA family ATPase</fullName>
    </submittedName>
</protein>
<evidence type="ECO:0000256" key="1">
    <source>
        <dbReference type="ARBA" id="ARBA00011040"/>
    </source>
</evidence>
<dbReference type="InterPro" id="IPR040612">
    <property type="entry name" value="ArsA_HSP20-like"/>
</dbReference>
<dbReference type="PANTHER" id="PTHR10803">
    <property type="entry name" value="ARSENICAL PUMP-DRIVING ATPASE ARSENITE-TRANSLOCATING ATPASE"/>
    <property type="match status" value="1"/>
</dbReference>
<dbReference type="EMBL" id="JAPCID010000042">
    <property type="protein sequence ID" value="MDA0140591.1"/>
    <property type="molecule type" value="Genomic_DNA"/>
</dbReference>
<evidence type="ECO:0000259" key="3">
    <source>
        <dbReference type="Pfam" id="PF17886"/>
    </source>
</evidence>
<comment type="similarity">
    <text evidence="1">Belongs to the arsA ATPase family.</text>
</comment>
<keyword evidence="5" id="KW-1185">Reference proteome</keyword>
<sequence>MRPRTILYTGKGGVGKTSVAAATARRCAAAGARTLVVSTDPAHSLADVLDAPVERRPTAVAPHLHAQQVQAQDEMEAHWSAVSDWFGTLLMERGTDRIAAEELTVPPGGDELFSLLVLKGHVESGEYDVIVVDCAPTGETLRLLSFPDAARWWLDKVLGKEQTMLNAARPLARMFLDVQLPDEKVIAEVQRLVGNLVAMHELLRDTTRVSMRLVMTPDRMVVAEAMRTFTYLNLYGYLTDAVIVNRVFPDELAEGYFGAWHAAQRDQLERVGAGFSPVPVLHAPYFAHEVIGTARLDELADALFTQHEPAAVLHDRLAQRLSVNNGHATLELDLPFATKGDIQLKKIGLELIVRVDAHKRTIVLPGALAGYKPTSATLEEGALTVQFEGNAAPPPHPDHPTSSYV</sequence>
<dbReference type="InterPro" id="IPR008978">
    <property type="entry name" value="HSP20-like_chaperone"/>
</dbReference>
<organism evidence="4 5">
    <name type="scientific">Solirubrobacter deserti</name>
    <dbReference type="NCBI Taxonomy" id="2282478"/>
    <lineage>
        <taxon>Bacteria</taxon>
        <taxon>Bacillati</taxon>
        <taxon>Actinomycetota</taxon>
        <taxon>Thermoleophilia</taxon>
        <taxon>Solirubrobacterales</taxon>
        <taxon>Solirubrobacteraceae</taxon>
        <taxon>Solirubrobacter</taxon>
    </lineage>
</organism>
<dbReference type="Pfam" id="PF17886">
    <property type="entry name" value="ArsA_HSP20"/>
    <property type="match status" value="1"/>
</dbReference>
<evidence type="ECO:0000313" key="5">
    <source>
        <dbReference type="Proteomes" id="UP001147700"/>
    </source>
</evidence>
<dbReference type="InterPro" id="IPR025723">
    <property type="entry name" value="ArsA/GET3_ATPase-like"/>
</dbReference>
<proteinExistence type="inferred from homology"/>
<evidence type="ECO:0000313" key="4">
    <source>
        <dbReference type="EMBL" id="MDA0140591.1"/>
    </source>
</evidence>
<dbReference type="Proteomes" id="UP001147700">
    <property type="component" value="Unassembled WGS sequence"/>
</dbReference>
<dbReference type="SUPFAM" id="SSF52540">
    <property type="entry name" value="P-loop containing nucleoside triphosphate hydrolases"/>
    <property type="match status" value="1"/>
</dbReference>
<accession>A0ABT4RPV1</accession>
<reference evidence="4" key="1">
    <citation type="submission" date="2022-10" db="EMBL/GenBank/DDBJ databases">
        <title>The WGS of Solirubrobacter sp. CPCC 204708.</title>
        <authorList>
            <person name="Jiang Z."/>
        </authorList>
    </citation>
    <scope>NUCLEOTIDE SEQUENCE</scope>
    <source>
        <strain evidence="4">CPCC 204708</strain>
    </source>
</reference>
<feature type="domain" description="ArsA HSP20-like" evidence="3">
    <location>
        <begin position="325"/>
        <end position="387"/>
    </location>
</feature>
<dbReference type="NCBIfam" id="TIGR00345">
    <property type="entry name" value="GET3_arsA_TRC40"/>
    <property type="match status" value="1"/>
</dbReference>
<dbReference type="Gene3D" id="2.60.40.790">
    <property type="match status" value="1"/>
</dbReference>
<dbReference type="InterPro" id="IPR016300">
    <property type="entry name" value="ATPase_ArsA/GET3"/>
</dbReference>